<protein>
    <recommendedName>
        <fullName evidence="3">Gnk2-homologous domain-containing protein</fullName>
    </recommendedName>
</protein>
<organism evidence="4 5">
    <name type="scientific">Dovyalis caffra</name>
    <dbReference type="NCBI Taxonomy" id="77055"/>
    <lineage>
        <taxon>Eukaryota</taxon>
        <taxon>Viridiplantae</taxon>
        <taxon>Streptophyta</taxon>
        <taxon>Embryophyta</taxon>
        <taxon>Tracheophyta</taxon>
        <taxon>Spermatophyta</taxon>
        <taxon>Magnoliopsida</taxon>
        <taxon>eudicotyledons</taxon>
        <taxon>Gunneridae</taxon>
        <taxon>Pentapetalae</taxon>
        <taxon>rosids</taxon>
        <taxon>fabids</taxon>
        <taxon>Malpighiales</taxon>
        <taxon>Salicaceae</taxon>
        <taxon>Flacourtieae</taxon>
        <taxon>Dovyalis</taxon>
    </lineage>
</organism>
<evidence type="ECO:0000256" key="1">
    <source>
        <dbReference type="ARBA" id="ARBA00022729"/>
    </source>
</evidence>
<name>A0AAV1SKT0_9ROSI</name>
<keyword evidence="2" id="KW-0677">Repeat</keyword>
<dbReference type="InterPro" id="IPR002902">
    <property type="entry name" value="GNK2"/>
</dbReference>
<proteinExistence type="predicted"/>
<gene>
    <name evidence="4" type="ORF">DCAF_LOCUS23616</name>
</gene>
<comment type="caution">
    <text evidence="4">The sequence shown here is derived from an EMBL/GenBank/DDBJ whole genome shotgun (WGS) entry which is preliminary data.</text>
</comment>
<dbReference type="Pfam" id="PF01657">
    <property type="entry name" value="Stress-antifung"/>
    <property type="match status" value="1"/>
</dbReference>
<evidence type="ECO:0000313" key="4">
    <source>
        <dbReference type="EMBL" id="CAK7350965.1"/>
    </source>
</evidence>
<dbReference type="EMBL" id="CAWUPB010001184">
    <property type="protein sequence ID" value="CAK7350965.1"/>
    <property type="molecule type" value="Genomic_DNA"/>
</dbReference>
<dbReference type="PANTHER" id="PTHR32099:SF42">
    <property type="entry name" value="CYSTEINE-RICH RECEPTOR-LIKE PROTEIN KINASE 9-RELATED"/>
    <property type="match status" value="1"/>
</dbReference>
<dbReference type="PROSITE" id="PS51473">
    <property type="entry name" value="GNK2"/>
    <property type="match status" value="1"/>
</dbReference>
<sequence>MGCCVRILYLKGIDVWVTYDVLSSIALITISITEAQEPTYRYDYCPNTTTFVRNSKYEANLNLLLSSLVSNANRNNIGFYNNSAGQDPYDVYGLFLCRGISVSKFV</sequence>
<dbReference type="Proteomes" id="UP001314170">
    <property type="component" value="Unassembled WGS sequence"/>
</dbReference>
<reference evidence="4 5" key="1">
    <citation type="submission" date="2024-01" db="EMBL/GenBank/DDBJ databases">
        <authorList>
            <person name="Waweru B."/>
        </authorList>
    </citation>
    <scope>NUCLEOTIDE SEQUENCE [LARGE SCALE GENOMIC DNA]</scope>
</reference>
<dbReference type="AlphaFoldDB" id="A0AAV1SKT0"/>
<dbReference type="InterPro" id="IPR038408">
    <property type="entry name" value="GNK2_sf"/>
</dbReference>
<feature type="domain" description="Gnk2-homologous" evidence="3">
    <location>
        <begin position="39"/>
        <end position="106"/>
    </location>
</feature>
<keyword evidence="1" id="KW-0732">Signal</keyword>
<keyword evidence="5" id="KW-1185">Reference proteome</keyword>
<dbReference type="Gene3D" id="3.30.430.20">
    <property type="entry name" value="Gnk2 domain, C-X8-C-X2-C motif"/>
    <property type="match status" value="1"/>
</dbReference>
<evidence type="ECO:0000259" key="3">
    <source>
        <dbReference type="PROSITE" id="PS51473"/>
    </source>
</evidence>
<evidence type="ECO:0000256" key="2">
    <source>
        <dbReference type="ARBA" id="ARBA00022737"/>
    </source>
</evidence>
<dbReference type="PANTHER" id="PTHR32099">
    <property type="entry name" value="CYSTEINE-RICH REPEAT SECRETORY PROTEIN"/>
    <property type="match status" value="1"/>
</dbReference>
<evidence type="ECO:0000313" key="5">
    <source>
        <dbReference type="Proteomes" id="UP001314170"/>
    </source>
</evidence>
<accession>A0AAV1SKT0</accession>